<keyword evidence="11" id="KW-1185">Reference proteome</keyword>
<evidence type="ECO:0000256" key="3">
    <source>
        <dbReference type="ARBA" id="ARBA00022722"/>
    </source>
</evidence>
<keyword evidence="8" id="KW-1003">Cell membrane</keyword>
<evidence type="ECO:0000313" key="10">
    <source>
        <dbReference type="EMBL" id="EEK16443.1"/>
    </source>
</evidence>
<dbReference type="NCBIfam" id="TIGR00278">
    <property type="entry name" value="membrane protein insertion efficiency factor YidD"/>
    <property type="match status" value="1"/>
</dbReference>
<dbReference type="InterPro" id="IPR014721">
    <property type="entry name" value="Ribsml_uS5_D2-typ_fold_subgr"/>
</dbReference>
<evidence type="ECO:0000256" key="7">
    <source>
        <dbReference type="HAMAP-Rule" id="MF_00227"/>
    </source>
</evidence>
<accession>C2MCV2</accession>
<evidence type="ECO:0000256" key="6">
    <source>
        <dbReference type="ARBA" id="ARBA00022884"/>
    </source>
</evidence>
<dbReference type="GO" id="GO:0001682">
    <property type="term" value="P:tRNA 5'-leader removal"/>
    <property type="evidence" value="ECO:0007669"/>
    <property type="project" value="UniProtKB-UniRule"/>
</dbReference>
<dbReference type="Proteomes" id="UP000003303">
    <property type="component" value="Unassembled WGS sequence"/>
</dbReference>
<organism evidence="10 11">
    <name type="scientific">Porphyromonas uenonis 60-3</name>
    <dbReference type="NCBI Taxonomy" id="596327"/>
    <lineage>
        <taxon>Bacteria</taxon>
        <taxon>Pseudomonadati</taxon>
        <taxon>Bacteroidota</taxon>
        <taxon>Bacteroidia</taxon>
        <taxon>Bacteroidales</taxon>
        <taxon>Porphyromonadaceae</taxon>
        <taxon>Porphyromonas</taxon>
    </lineage>
</organism>
<dbReference type="PANTHER" id="PTHR33383:SF1">
    <property type="entry name" value="MEMBRANE PROTEIN INSERTION EFFICIENCY FACTOR-RELATED"/>
    <property type="match status" value="1"/>
</dbReference>
<keyword evidence="5 7" id="KW-0378">Hydrolase</keyword>
<comment type="similarity">
    <text evidence="8">Belongs to the UPF0161 family.</text>
</comment>
<proteinExistence type="inferred from homology"/>
<dbReference type="PANTHER" id="PTHR33383">
    <property type="entry name" value="MEMBRANE PROTEIN INSERTION EFFICIENCY FACTOR-RELATED"/>
    <property type="match status" value="1"/>
</dbReference>
<keyword evidence="8" id="KW-0472">Membrane</keyword>
<dbReference type="eggNOG" id="COG0759">
    <property type="taxonomic scope" value="Bacteria"/>
</dbReference>
<dbReference type="EMBL" id="ACLR01000179">
    <property type="protein sequence ID" value="EEK16443.1"/>
    <property type="molecule type" value="Genomic_DNA"/>
</dbReference>
<comment type="function">
    <text evidence="8">Could be involved in insertion of integral membrane proteins into the membrane.</text>
</comment>
<keyword evidence="6 7" id="KW-0694">RNA-binding</keyword>
<evidence type="ECO:0000256" key="1">
    <source>
        <dbReference type="ARBA" id="ARBA00002663"/>
    </source>
</evidence>
<comment type="subunit">
    <text evidence="7">Consists of a catalytic RNA component (M1 or rnpB) and a protein subunit.</text>
</comment>
<comment type="similarity">
    <text evidence="7">Belongs to the RnpA family.</text>
</comment>
<evidence type="ECO:0000256" key="5">
    <source>
        <dbReference type="ARBA" id="ARBA00022801"/>
    </source>
</evidence>
<dbReference type="InterPro" id="IPR020539">
    <property type="entry name" value="RNase_P_CS"/>
</dbReference>
<reference evidence="10 11" key="1">
    <citation type="submission" date="2009-04" db="EMBL/GenBank/DDBJ databases">
        <authorList>
            <person name="Sebastian Y."/>
            <person name="Madupu R."/>
            <person name="Durkin A.S."/>
            <person name="Torralba M."/>
            <person name="Methe B."/>
            <person name="Sutton G.G."/>
            <person name="Strausberg R.L."/>
            <person name="Nelson K.E."/>
        </authorList>
    </citation>
    <scope>NUCLEOTIDE SEQUENCE [LARGE SCALE GENOMIC DNA]</scope>
    <source>
        <strain evidence="10 11">60-3</strain>
    </source>
</reference>
<dbReference type="InterPro" id="IPR020568">
    <property type="entry name" value="Ribosomal_Su5_D2-typ_SF"/>
</dbReference>
<dbReference type="AlphaFoldDB" id="C2MCV2"/>
<dbReference type="Gene3D" id="3.30.230.10">
    <property type="match status" value="1"/>
</dbReference>
<dbReference type="Pfam" id="PF00825">
    <property type="entry name" value="Ribonuclease_P"/>
    <property type="match status" value="1"/>
</dbReference>
<dbReference type="HAMAP" id="MF_00386">
    <property type="entry name" value="UPF0161_YidD"/>
    <property type="match status" value="1"/>
</dbReference>
<dbReference type="SMART" id="SM01234">
    <property type="entry name" value="Haemolytic"/>
    <property type="match status" value="1"/>
</dbReference>
<dbReference type="GO" id="GO:0004526">
    <property type="term" value="F:ribonuclease P activity"/>
    <property type="evidence" value="ECO:0007669"/>
    <property type="project" value="UniProtKB-UniRule"/>
</dbReference>
<dbReference type="GO" id="GO:0000049">
    <property type="term" value="F:tRNA binding"/>
    <property type="evidence" value="ECO:0007669"/>
    <property type="project" value="UniProtKB-UniRule"/>
</dbReference>
<protein>
    <recommendedName>
        <fullName evidence="7 8">Multifunctional fusion protein</fullName>
    </recommendedName>
    <domain>
        <recommendedName>
            <fullName evidence="7">Ribonuclease P protein component</fullName>
            <shortName evidence="7">RNase P protein</shortName>
            <shortName evidence="7">RNaseP protein</shortName>
            <ecNumber evidence="7">3.1.26.5</ecNumber>
        </recommendedName>
        <alternativeName>
            <fullName evidence="7">Protein C5</fullName>
        </alternativeName>
    </domain>
    <domain>
        <recommendedName>
            <fullName evidence="8">Putative membrane protein insertion efficiency factor</fullName>
        </recommendedName>
    </domain>
</protein>
<dbReference type="OrthoDB" id="9801753at2"/>
<dbReference type="InterPro" id="IPR000100">
    <property type="entry name" value="RNase_P"/>
</dbReference>
<sequence>MTTEEGNPRSLQNRRLPKGERLYLREEIERLHDRGRSFVSYPIRVVWLAEPIATHSPGEQAQVAVMTSVAKRRFKHAVDRNRIKRMTRSAYRLHKAPLWQVATQHHCTVRLALQSVAKTMPTYSELEQAVERAIARIVKEIDKSSPTSSVAKASPDRPEQTAKAPSVQANQANSQQLSLAIRLLSYPVKFYRACISPLLPPSCRFTPTCSQYALEALRVHGALKGTWLTIWRLLRCNPFNRHVGYDPVPPRR</sequence>
<evidence type="ECO:0000256" key="2">
    <source>
        <dbReference type="ARBA" id="ARBA00022694"/>
    </source>
</evidence>
<evidence type="ECO:0000256" key="9">
    <source>
        <dbReference type="SAM" id="MobiDB-lite"/>
    </source>
</evidence>
<comment type="function">
    <text evidence="1 7">RNaseP catalyzes the removal of the 5'-leader sequence from pre-tRNA to produce the mature 5'-terminus. It can also cleave other RNA substrates such as 4.5S RNA. The protein component plays an auxiliary but essential role in vivo by binding to the 5'-leader sequence and broadening the substrate specificity of the ribozyme.</text>
</comment>
<evidence type="ECO:0000256" key="4">
    <source>
        <dbReference type="ARBA" id="ARBA00022759"/>
    </source>
</evidence>
<gene>
    <name evidence="7" type="primary">rnpA</name>
    <name evidence="10" type="ORF">PORUE0001_1784</name>
</gene>
<dbReference type="InterPro" id="IPR002696">
    <property type="entry name" value="Membr_insert_effic_factor_YidD"/>
</dbReference>
<dbReference type="STRING" id="596327.PORUE0001_1784"/>
<dbReference type="Pfam" id="PF01809">
    <property type="entry name" value="YidD"/>
    <property type="match status" value="1"/>
</dbReference>
<dbReference type="PROSITE" id="PS00648">
    <property type="entry name" value="RIBONUCLEASE_P"/>
    <property type="match status" value="1"/>
</dbReference>
<dbReference type="eggNOG" id="COG0594">
    <property type="taxonomic scope" value="Bacteria"/>
</dbReference>
<keyword evidence="2 7" id="KW-0819">tRNA processing</keyword>
<dbReference type="HAMAP" id="MF_00227">
    <property type="entry name" value="RNase_P"/>
    <property type="match status" value="1"/>
</dbReference>
<keyword evidence="4 7" id="KW-0255">Endonuclease</keyword>
<dbReference type="GO" id="GO:0005886">
    <property type="term" value="C:plasma membrane"/>
    <property type="evidence" value="ECO:0007669"/>
    <property type="project" value="UniProtKB-SubCell"/>
</dbReference>
<name>C2MCV2_9PORP</name>
<keyword evidence="3 7" id="KW-0540">Nuclease</keyword>
<dbReference type="SUPFAM" id="SSF54211">
    <property type="entry name" value="Ribosomal protein S5 domain 2-like"/>
    <property type="match status" value="1"/>
</dbReference>
<evidence type="ECO:0000313" key="11">
    <source>
        <dbReference type="Proteomes" id="UP000003303"/>
    </source>
</evidence>
<dbReference type="EC" id="3.1.26.5" evidence="7"/>
<comment type="catalytic activity">
    <reaction evidence="7">
        <text>Endonucleolytic cleavage of RNA, removing 5'-extranucleotides from tRNA precursor.</text>
        <dbReference type="EC" id="3.1.26.5"/>
    </reaction>
</comment>
<evidence type="ECO:0000256" key="8">
    <source>
        <dbReference type="HAMAP-Rule" id="MF_00386"/>
    </source>
</evidence>
<feature type="region of interest" description="Disordered" evidence="9">
    <location>
        <begin position="145"/>
        <end position="169"/>
    </location>
</feature>
<comment type="subcellular location">
    <subcellularLocation>
        <location evidence="8">Cell membrane</location>
        <topology evidence="8">Peripheral membrane protein</topology>
        <orientation evidence="8">Cytoplasmic side</orientation>
    </subcellularLocation>
</comment>
<comment type="caution">
    <text evidence="10">The sequence shown here is derived from an EMBL/GenBank/DDBJ whole genome shotgun (WGS) entry which is preliminary data.</text>
</comment>